<protein>
    <submittedName>
        <fullName evidence="1">Uncharacterized protein</fullName>
    </submittedName>
</protein>
<accession>A0A8H7K9S7</accession>
<evidence type="ECO:0000313" key="2">
    <source>
        <dbReference type="Proteomes" id="UP000616885"/>
    </source>
</evidence>
<organism evidence="1 2">
    <name type="scientific">Bionectria ochroleuca</name>
    <name type="common">Gliocladium roseum</name>
    <dbReference type="NCBI Taxonomy" id="29856"/>
    <lineage>
        <taxon>Eukaryota</taxon>
        <taxon>Fungi</taxon>
        <taxon>Dikarya</taxon>
        <taxon>Ascomycota</taxon>
        <taxon>Pezizomycotina</taxon>
        <taxon>Sordariomycetes</taxon>
        <taxon>Hypocreomycetidae</taxon>
        <taxon>Hypocreales</taxon>
        <taxon>Bionectriaceae</taxon>
        <taxon>Clonostachys</taxon>
    </lineage>
</organism>
<sequence length="1388" mass="158688">MRTLAEWRSEDIPRMEEEEEEGMVIYGYETFLDHVCESQRIKSWENGVSSHTAYTDSLRNRAWEILADAESEQRRTAARKLVEYESKKDTLKHRARMLLQAAQWLDFDKVVEHREPLHNGLRLAPAQLKLTMDPGTSTLKHQNVTCGQCHTTIRGSIFIKISNSKNVLCQNCYFTSQNYGNQDYYKKLKTCPLDEDITAEISQQLCDCSQIAQAQAEGAEGKLFPMDGDLGQRHIQCGVTNLDKSLAEAKFDSTRLRQDKNKSLQEISVEMLSDTNKASIKGFRTSGYLSQWEYYMPEFGSDEIHKEGGGTPPYFRPAQPQHPFGHVHMAVRFGTLVFENGVANTNGGVVITTRNQINLLPPVKVSVTGESEQSLLLTGNDKRVLYSQSRPRLLKRYKLIAKQVVGGTFCGYLDKEAEDHILSLLLEGSEVKGESRKEYMGLLTAALKEYLFDYVDLHLRAIAGRLTDAKFNLAWSFASNSCKDFCENLLDFGHIRPLFASTISEKPAYLMSFVTKSRKPLVVTPWSKHDSPNGFVEEYLLRIQHGRHEDSDLIDSLSEYWSDFGAFDKPLYPNQNLFPWDCTEAYGEYHTKCGSCNISKHVWASPFDAWSIISMHFHRDVFLYAQYHPNITLAKSQMNRTEWFRNRLGLLLAHDSLLTAATAMAQSPEIRKATQWLSGPDVAPDVQRMKLGSIHRAQPHSHHFDRSNIGRGGAIGALFVADWVKGSQQSRRDDYEQRRDQQMKRKETRWEQSYGAVSKCHSSSRYFSEVPYGKADAWDWSRTSGNMWYMQEYAGGYGEAQAAMEATIREVILEVVVTLGEAEEVVAVVVVDVEEEGVVVIITKLLLWRRNQQLNLRFLYTTLSNCLDVLTCSLKFISPSLHDAAYSEAEMPISSKKGQTWDLRTLIFANSPTPKDMLSQKMPSKLAFHAPGPNIPNDNISSLHSQSTVCTNAVYNKYLSNTAPTVTKPEEALKIPAPHLFEFASLKSFCSSTSPGSSWNPPLIAECAVHLEFLETLFTMRTRVLNSKKISAAMGYSSLLKPSEMTISKWHNGKWLKYIEFAVIRFFIWKESLKPGSKSVDYCPPLDVLMVWHSLLLNPVMLHMYFTEDPIINVKFPWERFHNHLNNKTWEFSLTSLEKQEFIKHTAMRSHLFTIFKDWPVQTAPVREKTYIGLHDFSFGKSPAEKLSHLLPKGEKAKSIQLYSMAFKHVPVHIAEELRDAVKRQFFFVEKMHDYLWIRSPGLESTLERATNRYDEFLELMNREPGTMLVPTLDIDLIWHTHQCMASQYAEDMKARVGRFINHDDKIAAVKLSSGFDRTAGLYMKHFGKNYSICGCWECELLTSKIGQVVNSGEKIDMNRLIKDVEDEMLYYRAVEVRRRGKKPLPIR</sequence>
<proteinExistence type="predicted"/>
<gene>
    <name evidence="1" type="ORF">IM811_017895</name>
</gene>
<name>A0A8H7K9S7_BIOOC</name>
<dbReference type="PANTHER" id="PTHR34365:SF7">
    <property type="entry name" value="GLYCINE-RICH DOMAIN-CONTAINING PROTEIN 1"/>
    <property type="match status" value="1"/>
</dbReference>
<comment type="caution">
    <text evidence="1">The sequence shown here is derived from an EMBL/GenBank/DDBJ whole genome shotgun (WGS) entry which is preliminary data.</text>
</comment>
<dbReference type="InterPro" id="IPR009836">
    <property type="entry name" value="GRDP-like"/>
</dbReference>
<evidence type="ECO:0000313" key="1">
    <source>
        <dbReference type="EMBL" id="KAF9748390.1"/>
    </source>
</evidence>
<dbReference type="Proteomes" id="UP000616885">
    <property type="component" value="Unassembled WGS sequence"/>
</dbReference>
<dbReference type="PANTHER" id="PTHR34365">
    <property type="entry name" value="ENOLASE (DUF1399)"/>
    <property type="match status" value="1"/>
</dbReference>
<dbReference type="EMBL" id="JADCTT010000009">
    <property type="protein sequence ID" value="KAF9748390.1"/>
    <property type="molecule type" value="Genomic_DNA"/>
</dbReference>
<dbReference type="Pfam" id="PF07173">
    <property type="entry name" value="GRDP-like"/>
    <property type="match status" value="1"/>
</dbReference>
<reference evidence="1" key="1">
    <citation type="submission" date="2020-10" db="EMBL/GenBank/DDBJ databases">
        <title>High-Quality Genome Resource of Clonostachys rosea strain S41 by Oxford Nanopore Long-Read Sequencing.</title>
        <authorList>
            <person name="Wang H."/>
        </authorList>
    </citation>
    <scope>NUCLEOTIDE SEQUENCE</scope>
    <source>
        <strain evidence="1">S41</strain>
    </source>
</reference>